<feature type="region of interest" description="Disordered" evidence="2">
    <location>
        <begin position="294"/>
        <end position="313"/>
    </location>
</feature>
<protein>
    <submittedName>
        <fullName evidence="4">Oxidoreductase, aldo/keto reductase family protein</fullName>
    </submittedName>
</protein>
<feature type="domain" description="NADP-dependent oxidoreductase" evidence="3">
    <location>
        <begin position="19"/>
        <end position="297"/>
    </location>
</feature>
<dbReference type="STRING" id="217511.GCA_001463845_01967"/>
<dbReference type="AlphaFoldDB" id="Q0G0V1"/>
<dbReference type="PROSITE" id="PS00062">
    <property type="entry name" value="ALDOKETO_REDUCTASE_2"/>
    <property type="match status" value="1"/>
</dbReference>
<accession>Q0G0V1</accession>
<evidence type="ECO:0000313" key="4">
    <source>
        <dbReference type="EMBL" id="EAU40888.1"/>
    </source>
</evidence>
<dbReference type="InterPro" id="IPR036812">
    <property type="entry name" value="NAD(P)_OxRdtase_dom_sf"/>
</dbReference>
<dbReference type="PANTHER" id="PTHR43364:SF4">
    <property type="entry name" value="NAD(P)-LINKED OXIDOREDUCTASE SUPERFAMILY PROTEIN"/>
    <property type="match status" value="1"/>
</dbReference>
<dbReference type="InterPro" id="IPR050523">
    <property type="entry name" value="AKR_Detox_Biosynth"/>
</dbReference>
<keyword evidence="1" id="KW-0560">Oxidoreductase</keyword>
<dbReference type="HOGENOM" id="CLU_023205_2_0_5"/>
<dbReference type="GO" id="GO:0005829">
    <property type="term" value="C:cytosol"/>
    <property type="evidence" value="ECO:0007669"/>
    <property type="project" value="TreeGrafter"/>
</dbReference>
<dbReference type="GO" id="GO:0016491">
    <property type="term" value="F:oxidoreductase activity"/>
    <property type="evidence" value="ECO:0007669"/>
    <property type="project" value="UniProtKB-KW"/>
</dbReference>
<proteinExistence type="predicted"/>
<dbReference type="Pfam" id="PF00248">
    <property type="entry name" value="Aldo_ket_red"/>
    <property type="match status" value="1"/>
</dbReference>
<name>Q0G0V1_9HYPH</name>
<keyword evidence="5" id="KW-1185">Reference proteome</keyword>
<evidence type="ECO:0000313" key="5">
    <source>
        <dbReference type="Proteomes" id="UP000004310"/>
    </source>
</evidence>
<organism evidence="4 5">
    <name type="scientific">Fulvimarina pelagi HTCC2506</name>
    <dbReference type="NCBI Taxonomy" id="314231"/>
    <lineage>
        <taxon>Bacteria</taxon>
        <taxon>Pseudomonadati</taxon>
        <taxon>Pseudomonadota</taxon>
        <taxon>Alphaproteobacteria</taxon>
        <taxon>Hyphomicrobiales</taxon>
        <taxon>Aurantimonadaceae</taxon>
        <taxon>Fulvimarina</taxon>
    </lineage>
</organism>
<dbReference type="Gene3D" id="3.20.20.100">
    <property type="entry name" value="NADP-dependent oxidoreductase domain"/>
    <property type="match status" value="1"/>
</dbReference>
<evidence type="ECO:0000259" key="3">
    <source>
        <dbReference type="Pfam" id="PF00248"/>
    </source>
</evidence>
<sequence>MPTNPILRTVSGHEVRPAVFGAMQCGGNADEAQSRAMLERCRDEGIVHLDTAYAYTDGESEKIVGRFAAPIRDELFVATKVGLTGGAGRKNLTAQFDRSRARLGADQVDLLYLHRFDPETPLEETAEFFASAKQRGLIRYVGLSNFAAWQVMKMIAVAQRLDFTIDVIQPMFSLVKRQAEVELLPMCIGEGVLACTYSPLGGGLLTGKYAAKESGRLLSEPKYAQRYAPQWMHDAASGLKAIADREGVHPATLAVAWVMHHRYRPAPIVSGRSIEQLEPSLAGLSFEMTPELNAELSDLTPTPPPATDRLEEG</sequence>
<dbReference type="eggNOG" id="COG0667">
    <property type="taxonomic scope" value="Bacteria"/>
</dbReference>
<dbReference type="RefSeq" id="WP_007068796.1">
    <property type="nucleotide sequence ID" value="NZ_DS022272.1"/>
</dbReference>
<dbReference type="PANTHER" id="PTHR43364">
    <property type="entry name" value="NADH-SPECIFIC METHYLGLYOXAL REDUCTASE-RELATED"/>
    <property type="match status" value="1"/>
</dbReference>
<dbReference type="SUPFAM" id="SSF51430">
    <property type="entry name" value="NAD(P)-linked oxidoreductase"/>
    <property type="match status" value="1"/>
</dbReference>
<evidence type="ECO:0000256" key="2">
    <source>
        <dbReference type="SAM" id="MobiDB-lite"/>
    </source>
</evidence>
<dbReference type="EMBL" id="AATP01000005">
    <property type="protein sequence ID" value="EAU40888.1"/>
    <property type="molecule type" value="Genomic_DNA"/>
</dbReference>
<evidence type="ECO:0000256" key="1">
    <source>
        <dbReference type="ARBA" id="ARBA00023002"/>
    </source>
</evidence>
<dbReference type="Proteomes" id="UP000004310">
    <property type="component" value="Unassembled WGS sequence"/>
</dbReference>
<reference evidence="4 5" key="1">
    <citation type="journal article" date="2010" name="J. Bacteriol.">
        <title>Genome sequence of Fulvimarina pelagi HTCC2506T, a Mn(II)-oxidizing alphaproteobacterium possessing an aerobic anoxygenic photosynthetic gene cluster and Xanthorhodopsin.</title>
        <authorList>
            <person name="Kang I."/>
            <person name="Oh H.M."/>
            <person name="Lim S.I."/>
            <person name="Ferriera S."/>
            <person name="Giovannoni S.J."/>
            <person name="Cho J.C."/>
        </authorList>
    </citation>
    <scope>NUCLEOTIDE SEQUENCE [LARGE SCALE GENOMIC DNA]</scope>
    <source>
        <strain evidence="4 5">HTCC2506</strain>
    </source>
</reference>
<gene>
    <name evidence="4" type="ORF">FP2506_18409</name>
</gene>
<dbReference type="InterPro" id="IPR023210">
    <property type="entry name" value="NADP_OxRdtase_dom"/>
</dbReference>
<comment type="caution">
    <text evidence="4">The sequence shown here is derived from an EMBL/GenBank/DDBJ whole genome shotgun (WGS) entry which is preliminary data.</text>
</comment>
<dbReference type="InterPro" id="IPR018170">
    <property type="entry name" value="Aldo/ket_reductase_CS"/>
</dbReference>